<dbReference type="Pfam" id="PF10482">
    <property type="entry name" value="CtIP_N"/>
    <property type="match status" value="1"/>
</dbReference>
<reference evidence="4" key="1">
    <citation type="submission" date="2017-08" db="EMBL/GenBank/DDBJ databases">
        <title>Assembly of the North American Bullfrog Genome.</title>
        <authorList>
            <person name="Warren R.L."/>
            <person name="Vandervalk B.P."/>
            <person name="Kucuk E."/>
            <person name="Birol I."/>
            <person name="Helbing C."/>
            <person name="Pandoh P."/>
            <person name="Behsaz B."/>
            <person name="Mohamadi H."/>
            <person name="Chu J."/>
            <person name="Jackman S."/>
            <person name="Hammond S.A."/>
            <person name="Veldhoen N."/>
            <person name="Kirk H."/>
            <person name="Zhao Y."/>
            <person name="Coope R."/>
            <person name="Pleasance S."/>
            <person name="Moore R."/>
            <person name="Holt R."/>
        </authorList>
    </citation>
    <scope>NUCLEOTIDE SEQUENCE</scope>
    <source>
        <strain evidence="4">Bruno</strain>
        <tissue evidence="4">Liver</tissue>
    </source>
</reference>
<organism evidence="4">
    <name type="scientific">Aquarana catesbeiana</name>
    <name type="common">American bullfrog</name>
    <name type="synonym">Rana catesbeiana</name>
    <dbReference type="NCBI Taxonomy" id="8400"/>
    <lineage>
        <taxon>Eukaryota</taxon>
        <taxon>Metazoa</taxon>
        <taxon>Chordata</taxon>
        <taxon>Craniata</taxon>
        <taxon>Vertebrata</taxon>
        <taxon>Euteleostomi</taxon>
        <taxon>Amphibia</taxon>
        <taxon>Batrachia</taxon>
        <taxon>Anura</taxon>
        <taxon>Neobatrachia</taxon>
        <taxon>Ranoidea</taxon>
        <taxon>Ranidae</taxon>
        <taxon>Aquarana</taxon>
    </lineage>
</organism>
<name>A0A2G9RGD2_AQUCT</name>
<feature type="compositionally biased region" description="Basic residues" evidence="2">
    <location>
        <begin position="600"/>
        <end position="618"/>
    </location>
</feature>
<feature type="compositionally biased region" description="Basic and acidic residues" evidence="2">
    <location>
        <begin position="146"/>
        <end position="161"/>
    </location>
</feature>
<feature type="domain" description="DNA endonuclease Ctp1 N-terminal" evidence="3">
    <location>
        <begin position="10"/>
        <end position="98"/>
    </location>
</feature>
<feature type="region of interest" description="Disordered" evidence="2">
    <location>
        <begin position="102"/>
        <end position="170"/>
    </location>
</feature>
<gene>
    <name evidence="4" type="ORF">AB205_0150020</name>
</gene>
<feature type="compositionally biased region" description="Basic and acidic residues" evidence="2">
    <location>
        <begin position="635"/>
        <end position="646"/>
    </location>
</feature>
<evidence type="ECO:0000313" key="4">
    <source>
        <dbReference type="EMBL" id="PIO26904.1"/>
    </source>
</evidence>
<accession>A0A2G9RGD2</accession>
<feature type="compositionally biased region" description="Polar residues" evidence="2">
    <location>
        <begin position="579"/>
        <end position="592"/>
    </location>
</feature>
<feature type="compositionally biased region" description="Polar residues" evidence="2">
    <location>
        <begin position="115"/>
        <end position="125"/>
    </location>
</feature>
<evidence type="ECO:0000259" key="3">
    <source>
        <dbReference type="Pfam" id="PF10482"/>
    </source>
</evidence>
<feature type="region of interest" description="Disordered" evidence="2">
    <location>
        <begin position="512"/>
        <end position="646"/>
    </location>
</feature>
<dbReference type="PANTHER" id="PTHR15107:SF3">
    <property type="entry name" value="RBBP8 N-TERMINAL-LIKE PROTEIN"/>
    <property type="match status" value="1"/>
</dbReference>
<feature type="compositionally biased region" description="Basic and acidic residues" evidence="2">
    <location>
        <begin position="407"/>
        <end position="451"/>
    </location>
</feature>
<dbReference type="AlphaFoldDB" id="A0A2G9RGD2"/>
<feature type="non-terminal residue" evidence="4">
    <location>
        <position position="1"/>
    </location>
</feature>
<keyword evidence="1" id="KW-0175">Coiled coil</keyword>
<dbReference type="PANTHER" id="PTHR15107">
    <property type="entry name" value="RETINOBLASTOMA BINDING PROTEIN 8"/>
    <property type="match status" value="1"/>
</dbReference>
<evidence type="ECO:0000256" key="2">
    <source>
        <dbReference type="SAM" id="MobiDB-lite"/>
    </source>
</evidence>
<dbReference type="EMBL" id="KV939354">
    <property type="protein sequence ID" value="PIO26904.1"/>
    <property type="molecule type" value="Genomic_DNA"/>
</dbReference>
<dbReference type="InterPro" id="IPR019518">
    <property type="entry name" value="CtIP_N"/>
</dbReference>
<evidence type="ECO:0000256" key="1">
    <source>
        <dbReference type="SAM" id="Coils"/>
    </source>
</evidence>
<dbReference type="OrthoDB" id="8809203at2759"/>
<feature type="compositionally biased region" description="Polar residues" evidence="2">
    <location>
        <begin position="133"/>
        <end position="145"/>
    </location>
</feature>
<proteinExistence type="predicted"/>
<protein>
    <recommendedName>
        <fullName evidence="3">DNA endonuclease Ctp1 N-terminal domain-containing protein</fullName>
    </recommendedName>
</protein>
<feature type="compositionally biased region" description="Acidic residues" evidence="2">
    <location>
        <begin position="566"/>
        <end position="578"/>
    </location>
</feature>
<feature type="region of interest" description="Disordered" evidence="2">
    <location>
        <begin position="400"/>
        <end position="466"/>
    </location>
</feature>
<dbReference type="InterPro" id="IPR033316">
    <property type="entry name" value="RBBP8-like"/>
</dbReference>
<sequence length="646" mass="74281">HIFLSSLYTFRDTQRLEELFSKNHILREQHKILNENIKVLENRLRAGLCDRCTVTQELAKKKQQEYENCHFHNLQQISSLTNQFNLLKEENKSLLEELRKHRRLDEKNRSRSHSPESNATSQSPHSEVPAANPKNNPEQHITQTSKDGEAQENVSDHKASEETSPTVLTLSPVLKNVQMMNNETRHIDLVRDVSQHLSLAPRLKTMSGVQKVLLTTHNQQRISNQLHGTIAVMRSGVKCGQSGTSSPIHRHSSANDVTDLPEAPSPLDALKHVIPEEQLNLLRHHFVQKRLAQRNHGMPSDGPVGYVMAKNRESPVERKRSDDDWEEKAAMAELQGAMLYMREQGYKNRMSLTNQRDKLQYVIAKQNQGLRSPSSPTDVPKYLLRESPAEKELSLIQALSTHRKNNRHQDSQEEGKDWSHKEEKCAEPEKRVHSEEDVMTDKPLDLSDTRRGHYSSQSDINREPKGHYESHMANLSSRNNDSPPNRASVFDHVHGVRTEDFMLVANSERERVTEQDLMKHNMGTEVTRELIPIMKRPGKGNKRHRESDEEEEGRATDGNSPHRDMDEDLDTSDSEGEMEQSQHSQAETSRGNYSKERNHSRWKKRLSQASKKCLRKQKKVLEHPAENDISQDDNVACRDLDRERPA</sequence>
<feature type="coiled-coil region" evidence="1">
    <location>
        <begin position="16"/>
        <end position="43"/>
    </location>
</feature>